<evidence type="ECO:0000313" key="2">
    <source>
        <dbReference type="Proteomes" id="UP000299102"/>
    </source>
</evidence>
<reference evidence="1 2" key="1">
    <citation type="journal article" date="2019" name="Commun. Biol.">
        <title>The bagworm genome reveals a unique fibroin gene that provides high tensile strength.</title>
        <authorList>
            <person name="Kono N."/>
            <person name="Nakamura H."/>
            <person name="Ohtoshi R."/>
            <person name="Tomita M."/>
            <person name="Numata K."/>
            <person name="Arakawa K."/>
        </authorList>
    </citation>
    <scope>NUCLEOTIDE SEQUENCE [LARGE SCALE GENOMIC DNA]</scope>
</reference>
<protein>
    <submittedName>
        <fullName evidence="1">Uncharacterized protein</fullName>
    </submittedName>
</protein>
<dbReference type="OrthoDB" id="2433005at2759"/>
<name>A0A4C2A250_EUMVA</name>
<dbReference type="EMBL" id="BGZK01002356">
    <property type="protein sequence ID" value="GBP93249.1"/>
    <property type="molecule type" value="Genomic_DNA"/>
</dbReference>
<proteinExistence type="predicted"/>
<gene>
    <name evidence="1" type="ORF">EVAR_62015_1</name>
</gene>
<evidence type="ECO:0000313" key="1">
    <source>
        <dbReference type="EMBL" id="GBP93249.1"/>
    </source>
</evidence>
<organism evidence="1 2">
    <name type="scientific">Eumeta variegata</name>
    <name type="common">Bagworm moth</name>
    <name type="synonym">Eumeta japonica</name>
    <dbReference type="NCBI Taxonomy" id="151549"/>
    <lineage>
        <taxon>Eukaryota</taxon>
        <taxon>Metazoa</taxon>
        <taxon>Ecdysozoa</taxon>
        <taxon>Arthropoda</taxon>
        <taxon>Hexapoda</taxon>
        <taxon>Insecta</taxon>
        <taxon>Pterygota</taxon>
        <taxon>Neoptera</taxon>
        <taxon>Endopterygota</taxon>
        <taxon>Lepidoptera</taxon>
        <taxon>Glossata</taxon>
        <taxon>Ditrysia</taxon>
        <taxon>Tineoidea</taxon>
        <taxon>Psychidae</taxon>
        <taxon>Oiketicinae</taxon>
        <taxon>Eumeta</taxon>
    </lineage>
</organism>
<dbReference type="Proteomes" id="UP000299102">
    <property type="component" value="Unassembled WGS sequence"/>
</dbReference>
<comment type="caution">
    <text evidence="1">The sequence shown here is derived from an EMBL/GenBank/DDBJ whole genome shotgun (WGS) entry which is preliminary data.</text>
</comment>
<dbReference type="AlphaFoldDB" id="A0A4C2A250"/>
<keyword evidence="2" id="KW-1185">Reference proteome</keyword>
<dbReference type="PANTHER" id="PTHR46954">
    <property type="entry name" value="C2H2-TYPE DOMAIN-CONTAINING PROTEIN"/>
    <property type="match status" value="1"/>
</dbReference>
<dbReference type="PANTHER" id="PTHR46954:SF1">
    <property type="entry name" value="C2H2-TYPE DOMAIN-CONTAINING PROTEIN"/>
    <property type="match status" value="1"/>
</dbReference>
<accession>A0A4C2A250</accession>
<sequence>MPTRRRGEDASRSHVATDTYLTPVYIYIFGYVRAVRHRRAAVYILIYERAESSTNLPPLPGRHGYEKSRTRRLTRLLDDKARVPTGMTVAHKQSPTILYMKYRIRLPDHDWVIAERHKLMLSVYGAMRIDKGGIGTNDVWHRCVFHCLPHDTFGSRLNAIGKTTNSDLELKTLLRQGFPLPYPLRSEPSLIFPSSENVIASDYFSSLRGKEVLCRIGADVKWVDIENVTILNNQLEPTPIIRDVPEADPLSEWAVSPWTENLI</sequence>